<evidence type="ECO:0000256" key="2">
    <source>
        <dbReference type="ARBA" id="ARBA00022692"/>
    </source>
</evidence>
<reference evidence="7 8" key="1">
    <citation type="journal article" date="2024" name="Plant Biotechnol. J.">
        <title>Dendrobium thyrsiflorum genome and its molecular insights into genes involved in important horticultural traits.</title>
        <authorList>
            <person name="Chen B."/>
            <person name="Wang J.Y."/>
            <person name="Zheng P.J."/>
            <person name="Li K.L."/>
            <person name="Liang Y.M."/>
            <person name="Chen X.F."/>
            <person name="Zhang C."/>
            <person name="Zhao X."/>
            <person name="He X."/>
            <person name="Zhang G.Q."/>
            <person name="Liu Z.J."/>
            <person name="Xu Q."/>
        </authorList>
    </citation>
    <scope>NUCLEOTIDE SEQUENCE [LARGE SCALE GENOMIC DNA]</scope>
    <source>
        <strain evidence="7">GZMU011</strain>
    </source>
</reference>
<dbReference type="InterPro" id="IPR015683">
    <property type="entry name" value="Ionotropic_Glu_rcpt"/>
</dbReference>
<keyword evidence="8" id="KW-1185">Reference proteome</keyword>
<evidence type="ECO:0000259" key="6">
    <source>
        <dbReference type="Pfam" id="PF01094"/>
    </source>
</evidence>
<dbReference type="Pfam" id="PF01094">
    <property type="entry name" value="ANF_receptor"/>
    <property type="match status" value="1"/>
</dbReference>
<keyword evidence="2" id="KW-0812">Transmembrane</keyword>
<evidence type="ECO:0000256" key="5">
    <source>
        <dbReference type="SAM" id="MobiDB-lite"/>
    </source>
</evidence>
<dbReference type="EMBL" id="JANQDX010000006">
    <property type="protein sequence ID" value="KAL0923566.1"/>
    <property type="molecule type" value="Genomic_DNA"/>
</dbReference>
<evidence type="ECO:0000256" key="1">
    <source>
        <dbReference type="ARBA" id="ARBA00004370"/>
    </source>
</evidence>
<comment type="caution">
    <text evidence="7">The sequence shown here is derived from an EMBL/GenBank/DDBJ whole genome shotgun (WGS) entry which is preliminary data.</text>
</comment>
<evidence type="ECO:0000313" key="8">
    <source>
        <dbReference type="Proteomes" id="UP001552299"/>
    </source>
</evidence>
<feature type="domain" description="Receptor ligand binding region" evidence="6">
    <location>
        <begin position="7"/>
        <end position="135"/>
    </location>
</feature>
<dbReference type="PANTHER" id="PTHR34836:SF1">
    <property type="entry name" value="OS09G0428600 PROTEIN"/>
    <property type="match status" value="1"/>
</dbReference>
<dbReference type="SUPFAM" id="SSF53822">
    <property type="entry name" value="Periplasmic binding protein-like I"/>
    <property type="match status" value="1"/>
</dbReference>
<keyword evidence="4" id="KW-0472">Membrane</keyword>
<gene>
    <name evidence="7" type="ORF">M5K25_007628</name>
</gene>
<sequence length="309" mass="34042">MGSPVAKAMQGVLGVRPFVNMTTKLRDFKQRWRKIFHQENPHAIIIEPIVYGVWAYDTVWSLALAAEKVGMNNLTFQVADISKSSNDITSIGSSSVGPKLIQSIQSTEFDGMTGKFHLIDGQLESQVFEIVNVVKNGMVRVGFWAPPHNISGRKNSKDKLDAVIWPGEPERVPKEWEWPTAGQNLKIGIRQLEYKVIGVSSLDEVTINCTASSILIRHGTPVSASDPFMFLYDVRTYSELSKEKGMNSFGPMTVVNGESKSNIVLFRNGSLLKAAATNIENKIFDPGGSRSPSGRRASAESRPFVARGV</sequence>
<name>A0ABD0VG00_DENTH</name>
<protein>
    <recommendedName>
        <fullName evidence="6">Receptor ligand binding region domain-containing protein</fullName>
    </recommendedName>
</protein>
<evidence type="ECO:0000313" key="7">
    <source>
        <dbReference type="EMBL" id="KAL0923566.1"/>
    </source>
</evidence>
<dbReference type="Proteomes" id="UP001552299">
    <property type="component" value="Unassembled WGS sequence"/>
</dbReference>
<keyword evidence="3" id="KW-1133">Transmembrane helix</keyword>
<dbReference type="Gene3D" id="3.40.50.2300">
    <property type="match status" value="1"/>
</dbReference>
<comment type="subcellular location">
    <subcellularLocation>
        <location evidence="1">Membrane</location>
    </subcellularLocation>
</comment>
<dbReference type="InterPro" id="IPR001828">
    <property type="entry name" value="ANF_lig-bd_rcpt"/>
</dbReference>
<evidence type="ECO:0000256" key="3">
    <source>
        <dbReference type="ARBA" id="ARBA00022989"/>
    </source>
</evidence>
<dbReference type="InterPro" id="IPR028082">
    <property type="entry name" value="Peripla_BP_I"/>
</dbReference>
<dbReference type="GO" id="GO:0016020">
    <property type="term" value="C:membrane"/>
    <property type="evidence" value="ECO:0007669"/>
    <property type="project" value="UniProtKB-SubCell"/>
</dbReference>
<organism evidence="7 8">
    <name type="scientific">Dendrobium thyrsiflorum</name>
    <name type="common">Pinecone-like raceme dendrobium</name>
    <name type="synonym">Orchid</name>
    <dbReference type="NCBI Taxonomy" id="117978"/>
    <lineage>
        <taxon>Eukaryota</taxon>
        <taxon>Viridiplantae</taxon>
        <taxon>Streptophyta</taxon>
        <taxon>Embryophyta</taxon>
        <taxon>Tracheophyta</taxon>
        <taxon>Spermatophyta</taxon>
        <taxon>Magnoliopsida</taxon>
        <taxon>Liliopsida</taxon>
        <taxon>Asparagales</taxon>
        <taxon>Orchidaceae</taxon>
        <taxon>Epidendroideae</taxon>
        <taxon>Malaxideae</taxon>
        <taxon>Dendrobiinae</taxon>
        <taxon>Dendrobium</taxon>
    </lineage>
</organism>
<feature type="compositionally biased region" description="Low complexity" evidence="5">
    <location>
        <begin position="286"/>
        <end position="303"/>
    </location>
</feature>
<proteinExistence type="predicted"/>
<dbReference type="AlphaFoldDB" id="A0ABD0VG00"/>
<dbReference type="PANTHER" id="PTHR34836">
    <property type="entry name" value="OS06G0188250 PROTEIN"/>
    <property type="match status" value="1"/>
</dbReference>
<feature type="region of interest" description="Disordered" evidence="5">
    <location>
        <begin position="284"/>
        <end position="309"/>
    </location>
</feature>
<accession>A0ABD0VG00</accession>
<evidence type="ECO:0000256" key="4">
    <source>
        <dbReference type="ARBA" id="ARBA00023136"/>
    </source>
</evidence>